<keyword evidence="2" id="KW-1185">Reference proteome</keyword>
<evidence type="ECO:0000313" key="2">
    <source>
        <dbReference type="Proteomes" id="UP000290809"/>
    </source>
</evidence>
<reference evidence="1 2" key="1">
    <citation type="journal article" date="2019" name="PLoS Pathog.">
        <title>Genome sequence of the bovine parasite Schistosoma bovis Tanzania.</title>
        <authorList>
            <person name="Oey H."/>
            <person name="Zakrzewski M."/>
            <person name="Gobert G."/>
            <person name="Gravermann K."/>
            <person name="Stoye J."/>
            <person name="Jones M."/>
            <person name="Mcmanus D."/>
            <person name="Krause L."/>
        </authorList>
    </citation>
    <scope>NUCLEOTIDE SEQUENCE [LARGE SCALE GENOMIC DNA]</scope>
    <source>
        <strain evidence="1 2">TAN1997</strain>
    </source>
</reference>
<dbReference type="STRING" id="6184.A0A430QKR6"/>
<dbReference type="EMBL" id="QMKO01001593">
    <property type="protein sequence ID" value="RTG88290.1"/>
    <property type="molecule type" value="Genomic_DNA"/>
</dbReference>
<organism evidence="1 2">
    <name type="scientific">Schistosoma bovis</name>
    <name type="common">Blood fluke</name>
    <dbReference type="NCBI Taxonomy" id="6184"/>
    <lineage>
        <taxon>Eukaryota</taxon>
        <taxon>Metazoa</taxon>
        <taxon>Spiralia</taxon>
        <taxon>Lophotrochozoa</taxon>
        <taxon>Platyhelminthes</taxon>
        <taxon>Trematoda</taxon>
        <taxon>Digenea</taxon>
        <taxon>Strigeidida</taxon>
        <taxon>Schistosomatoidea</taxon>
        <taxon>Schistosomatidae</taxon>
        <taxon>Schistosoma</taxon>
    </lineage>
</organism>
<name>A0A430QKR6_SCHBO</name>
<gene>
    <name evidence="1" type="ORF">DC041_0003102</name>
</gene>
<comment type="caution">
    <text evidence="1">The sequence shown here is derived from an EMBL/GenBank/DDBJ whole genome shotgun (WGS) entry which is preliminary data.</text>
</comment>
<protein>
    <submittedName>
        <fullName evidence="1">Uncharacterized protein</fullName>
    </submittedName>
</protein>
<dbReference type="Proteomes" id="UP000290809">
    <property type="component" value="Unassembled WGS sequence"/>
</dbReference>
<proteinExistence type="predicted"/>
<accession>A0A430QKR6</accession>
<sequence length="75" mass="8841">MTYTAHRDTQATLQILDKVDMDNDDYTPETLYKRFGLEDEYTCNELNTWQKYRPKVWALFELPHSSIGAKVSSSY</sequence>
<evidence type="ECO:0000313" key="1">
    <source>
        <dbReference type="EMBL" id="RTG88290.1"/>
    </source>
</evidence>
<dbReference type="AlphaFoldDB" id="A0A430QKR6"/>